<feature type="domain" description="C2H2-type" evidence="15">
    <location>
        <begin position="686"/>
        <end position="713"/>
    </location>
</feature>
<feature type="domain" description="C2H2-type" evidence="15">
    <location>
        <begin position="658"/>
        <end position="685"/>
    </location>
</feature>
<reference evidence="16 17" key="1">
    <citation type="submission" date="2018-07" db="EMBL/GenBank/DDBJ databases">
        <title>A high quality draft genome assembly of the barn swallow (H. rustica rustica).</title>
        <authorList>
            <person name="Formenti G."/>
            <person name="Chiara M."/>
            <person name="Poveda L."/>
            <person name="Francoijs K.-J."/>
            <person name="Bonisoli-Alquati A."/>
            <person name="Canova L."/>
            <person name="Gianfranceschi L."/>
            <person name="Horner D.S."/>
            <person name="Saino N."/>
        </authorList>
    </citation>
    <scope>NUCLEOTIDE SEQUENCE [LARGE SCALE GENOMIC DNA]</scope>
    <source>
        <strain evidence="16">Chelidonia</strain>
        <tissue evidence="16">Blood</tissue>
    </source>
</reference>
<dbReference type="STRING" id="333673.A0A3M0IRS4"/>
<keyword evidence="8" id="KW-0238">DNA-binding</keyword>
<keyword evidence="10" id="KW-0539">Nucleus</keyword>
<comment type="similarity">
    <text evidence="2">Belongs to the krueppel C2H2-type zinc-finger protein family.</text>
</comment>
<dbReference type="SUPFAM" id="SSF58069">
    <property type="entry name" value="Virus ectodomain"/>
    <property type="match status" value="1"/>
</dbReference>
<evidence type="ECO:0000259" key="15">
    <source>
        <dbReference type="PROSITE" id="PS50157"/>
    </source>
</evidence>
<keyword evidence="5 13" id="KW-0863">Zinc-finger</keyword>
<feature type="domain" description="C2H2-type" evidence="15">
    <location>
        <begin position="602"/>
        <end position="629"/>
    </location>
</feature>
<dbReference type="GO" id="GO:0008270">
    <property type="term" value="F:zinc ion binding"/>
    <property type="evidence" value="ECO:0007669"/>
    <property type="project" value="UniProtKB-KW"/>
</dbReference>
<comment type="function">
    <text evidence="11">Transcriptional repressor which suppresses activation protein 1 (AP-1)- and serum response element (SRE)-mediated transcriptional activity.</text>
</comment>
<keyword evidence="14" id="KW-0175">Coiled coil</keyword>
<sequence>MVVIGAKGEPFKVPIVKNVEIESENKICLGDMLLVEEADYNLLGRDLMVALGINLIIRNSQITVSIYKLTCEDEDKINPKDEEGLDPENKIQKVALEFKRQELAAKKKRMEQERMRTLSEQYEQLEKQSNDWSLATSSKNLFLDLVQEIATELGLTNCWICGGLKSAERWPWKGESLTPEQLLKWDNKILNTLTRPGGWTLDERVIGTICISREGNVYSDVVGYTPCLSTLAVNSNNRSKMWQPEPPNGYWGKEKQGKCNWVEEIELCWHELTNANPYYSLTELVEFWDKPENIDIKWKAPSGIYWICGKRAYSELPRKWKGSCTLGMIRPSFFTLPRTGSNLLGAPLYETLSRRKREVKKELPQVGGNQKWGEEEWPAERIIEYYGPATWAQDGSWGYRTPVYLLNRLIRLQAVVEIVSNHTSDALELLAKQHSQMRAFVYQNRIALDYLLAEEGGVCGKFNDSECCIEINDYGETIRDLAAEIKKVAHVPVQKWNLILKASWWDQIFGTGDWWKKVGFFILCSVAGHGGKSHPLLVLPPPEKEMRMETQEDKSRGQDLVEEAILSSSNLQESNGKEKPQRSCMRRASKPIAGCLENGRPGLCQEDGQNFSQSSHVIQHQMIQTGDQPFKCGECGKGFKHNSTLVTHRRIHTGERPYECGECGKSFSQSSHLIRHQRIHTGERPYKCGECGKGFKHNSTLVAHRRIHTGERPYECGECGMSFSHCSILIRHQRIHTRERPYQCEQCGKSFSQHSHLICHQNIHAEERPYRCGECGKGFNQRSKLIIHLKIHTGERPYECGECGKSFSQRSQLICHQRIHTGERRYKCGECGKGFIQRSKLIIHLKIHTGERPDKCPEVSEKLQSPCAQADSHKEEALPLPQLQEGLQPQLHPHHSPAYLHWGNALQVCGMQEGLPPEFPTGHPSNDPHQGEARRVWGIWDELQHKLPPDPPDPEHPNQGMALRMSRLWEELVQEFSLEQTPTETPAPHGVFIKKAFDTINIETNEDGVECLWVRIKGKANKADILLGISYGSPNKEEEVDKLFYKQPENVSGSSVLVLVGDFNLPDICWELNTAEKRQSRTFLECMEDNFLSQLVGEPARGRTMSELLFANRGGLVGDVVVGGRLGQSDHEIIEFSVFGEIRRNTNKTLTLTF</sequence>
<feature type="domain" description="C2H2-type" evidence="15">
    <location>
        <begin position="798"/>
        <end position="825"/>
    </location>
</feature>
<dbReference type="FunFam" id="3.30.160.60:FF:002343">
    <property type="entry name" value="Zinc finger protein 33A"/>
    <property type="match status" value="3"/>
</dbReference>
<feature type="domain" description="C2H2-type" evidence="15">
    <location>
        <begin position="826"/>
        <end position="853"/>
    </location>
</feature>
<evidence type="ECO:0000256" key="9">
    <source>
        <dbReference type="ARBA" id="ARBA00023163"/>
    </source>
</evidence>
<dbReference type="GO" id="GO:0001227">
    <property type="term" value="F:DNA-binding transcription repressor activity, RNA polymerase II-specific"/>
    <property type="evidence" value="ECO:0007669"/>
    <property type="project" value="TreeGrafter"/>
</dbReference>
<keyword evidence="4" id="KW-0677">Repeat</keyword>
<feature type="coiled-coil region" evidence="14">
    <location>
        <begin position="93"/>
        <end position="135"/>
    </location>
</feature>
<dbReference type="PROSITE" id="PS00028">
    <property type="entry name" value="ZINC_FINGER_C2H2_1"/>
    <property type="match status" value="8"/>
</dbReference>
<evidence type="ECO:0000256" key="7">
    <source>
        <dbReference type="ARBA" id="ARBA00023015"/>
    </source>
</evidence>
<evidence type="ECO:0000256" key="10">
    <source>
        <dbReference type="ARBA" id="ARBA00023242"/>
    </source>
</evidence>
<dbReference type="Pfam" id="PF00096">
    <property type="entry name" value="zf-C2H2"/>
    <property type="match status" value="8"/>
</dbReference>
<evidence type="ECO:0000256" key="13">
    <source>
        <dbReference type="PROSITE-ProRule" id="PRU00042"/>
    </source>
</evidence>
<dbReference type="PANTHER" id="PTHR24399:SF54">
    <property type="entry name" value="GASTRULA ZINC FINGER PROTEIN XLCGF26.1-LIKE-RELATED"/>
    <property type="match status" value="1"/>
</dbReference>
<keyword evidence="17" id="KW-1185">Reference proteome</keyword>
<dbReference type="CDD" id="cd09850">
    <property type="entry name" value="Ebola-like_HR1-HR2"/>
    <property type="match status" value="1"/>
</dbReference>
<evidence type="ECO:0000313" key="17">
    <source>
        <dbReference type="Proteomes" id="UP000269221"/>
    </source>
</evidence>
<evidence type="ECO:0000256" key="3">
    <source>
        <dbReference type="ARBA" id="ARBA00022723"/>
    </source>
</evidence>
<evidence type="ECO:0000256" key="5">
    <source>
        <dbReference type="ARBA" id="ARBA00022771"/>
    </source>
</evidence>
<evidence type="ECO:0000256" key="12">
    <source>
        <dbReference type="ARBA" id="ARBA00068240"/>
    </source>
</evidence>
<dbReference type="FunFam" id="3.30.160.60:FF:000012">
    <property type="entry name" value="RB-associated KRAB zinc finger protein-like"/>
    <property type="match status" value="2"/>
</dbReference>
<keyword evidence="7" id="KW-0805">Transcription regulation</keyword>
<comment type="subcellular location">
    <subcellularLocation>
        <location evidence="1">Nucleus</location>
    </subcellularLocation>
</comment>
<keyword evidence="9" id="KW-0804">Transcription</keyword>
<gene>
    <name evidence="16" type="ORF">DUI87_32498</name>
</gene>
<dbReference type="FunFam" id="3.30.160.60:FF:000358">
    <property type="entry name" value="zinc finger protein 24"/>
    <property type="match status" value="1"/>
</dbReference>
<feature type="domain" description="C2H2-type" evidence="15">
    <location>
        <begin position="630"/>
        <end position="657"/>
    </location>
</feature>
<dbReference type="InterPro" id="IPR013087">
    <property type="entry name" value="Znf_C2H2_type"/>
</dbReference>
<evidence type="ECO:0000256" key="14">
    <source>
        <dbReference type="SAM" id="Coils"/>
    </source>
</evidence>
<evidence type="ECO:0000256" key="1">
    <source>
        <dbReference type="ARBA" id="ARBA00004123"/>
    </source>
</evidence>
<name>A0A3M0IRS4_HIRRU</name>
<keyword evidence="3" id="KW-0479">Metal-binding</keyword>
<organism evidence="16 17">
    <name type="scientific">Hirundo rustica rustica</name>
    <dbReference type="NCBI Taxonomy" id="333673"/>
    <lineage>
        <taxon>Eukaryota</taxon>
        <taxon>Metazoa</taxon>
        <taxon>Chordata</taxon>
        <taxon>Craniata</taxon>
        <taxon>Vertebrata</taxon>
        <taxon>Euteleostomi</taxon>
        <taxon>Archelosauria</taxon>
        <taxon>Archosauria</taxon>
        <taxon>Dinosauria</taxon>
        <taxon>Saurischia</taxon>
        <taxon>Theropoda</taxon>
        <taxon>Coelurosauria</taxon>
        <taxon>Aves</taxon>
        <taxon>Neognathae</taxon>
        <taxon>Neoaves</taxon>
        <taxon>Telluraves</taxon>
        <taxon>Australaves</taxon>
        <taxon>Passeriformes</taxon>
        <taxon>Sylvioidea</taxon>
        <taxon>Hirundinidae</taxon>
        <taxon>Hirundo</taxon>
    </lineage>
</organism>
<feature type="domain" description="C2H2-type" evidence="15">
    <location>
        <begin position="742"/>
        <end position="769"/>
    </location>
</feature>
<dbReference type="Gene3D" id="3.60.10.10">
    <property type="entry name" value="Endonuclease/exonuclease/phosphatase"/>
    <property type="match status" value="1"/>
</dbReference>
<dbReference type="GO" id="GO:0002682">
    <property type="term" value="P:regulation of immune system process"/>
    <property type="evidence" value="ECO:0007669"/>
    <property type="project" value="TreeGrafter"/>
</dbReference>
<dbReference type="Proteomes" id="UP000269221">
    <property type="component" value="Unassembled WGS sequence"/>
</dbReference>
<evidence type="ECO:0000256" key="8">
    <source>
        <dbReference type="ARBA" id="ARBA00023125"/>
    </source>
</evidence>
<dbReference type="GO" id="GO:0001817">
    <property type="term" value="P:regulation of cytokine production"/>
    <property type="evidence" value="ECO:0007669"/>
    <property type="project" value="TreeGrafter"/>
</dbReference>
<dbReference type="EMBL" id="QRBI01000239">
    <property type="protein sequence ID" value="RMB91098.1"/>
    <property type="molecule type" value="Genomic_DNA"/>
</dbReference>
<dbReference type="FunFam" id="3.30.160.60:FF:000200">
    <property type="entry name" value="zinc finger protein 510 isoform X2"/>
    <property type="match status" value="1"/>
</dbReference>
<dbReference type="Gene3D" id="2.40.70.10">
    <property type="entry name" value="Acid Proteases"/>
    <property type="match status" value="1"/>
</dbReference>
<dbReference type="FunFam" id="3.30.160.60:FF:000478">
    <property type="entry name" value="Zinc finger protein 133"/>
    <property type="match status" value="1"/>
</dbReference>
<evidence type="ECO:0000256" key="6">
    <source>
        <dbReference type="ARBA" id="ARBA00022833"/>
    </source>
</evidence>
<dbReference type="PROSITE" id="PS50157">
    <property type="entry name" value="ZINC_FINGER_C2H2_2"/>
    <property type="match status" value="9"/>
</dbReference>
<proteinExistence type="inferred from homology"/>
<dbReference type="SMART" id="SM00355">
    <property type="entry name" value="ZnF_C2H2"/>
    <property type="match status" value="8"/>
</dbReference>
<accession>A0A3M0IRS4</accession>
<dbReference type="Gene3D" id="3.30.160.60">
    <property type="entry name" value="Classic Zinc Finger"/>
    <property type="match status" value="9"/>
</dbReference>
<keyword evidence="6" id="KW-0862">Zinc</keyword>
<dbReference type="GO" id="GO:0005654">
    <property type="term" value="C:nucleoplasm"/>
    <property type="evidence" value="ECO:0007669"/>
    <property type="project" value="TreeGrafter"/>
</dbReference>
<dbReference type="InterPro" id="IPR036691">
    <property type="entry name" value="Endo/exonu/phosph_ase_sf"/>
</dbReference>
<dbReference type="PANTHER" id="PTHR24399">
    <property type="entry name" value="ZINC FINGER AND BTB DOMAIN-CONTAINING"/>
    <property type="match status" value="1"/>
</dbReference>
<evidence type="ECO:0000256" key="2">
    <source>
        <dbReference type="ARBA" id="ARBA00006991"/>
    </source>
</evidence>
<feature type="domain" description="C2H2-type" evidence="15">
    <location>
        <begin position="714"/>
        <end position="741"/>
    </location>
</feature>
<dbReference type="AlphaFoldDB" id="A0A3M0IRS4"/>
<evidence type="ECO:0000256" key="4">
    <source>
        <dbReference type="ARBA" id="ARBA00022737"/>
    </source>
</evidence>
<protein>
    <recommendedName>
        <fullName evidence="12">Zinc finger protein 12</fullName>
    </recommendedName>
</protein>
<dbReference type="Gene3D" id="1.10.287.210">
    <property type="match status" value="1"/>
</dbReference>
<dbReference type="GO" id="GO:0000978">
    <property type="term" value="F:RNA polymerase II cis-regulatory region sequence-specific DNA binding"/>
    <property type="evidence" value="ECO:0007669"/>
    <property type="project" value="TreeGrafter"/>
</dbReference>
<dbReference type="InterPro" id="IPR021109">
    <property type="entry name" value="Peptidase_aspartic_dom_sf"/>
</dbReference>
<dbReference type="InterPro" id="IPR036236">
    <property type="entry name" value="Znf_C2H2_sf"/>
</dbReference>
<dbReference type="OrthoDB" id="8949317at2759"/>
<evidence type="ECO:0000256" key="11">
    <source>
        <dbReference type="ARBA" id="ARBA00055685"/>
    </source>
</evidence>
<comment type="caution">
    <text evidence="16">The sequence shown here is derived from an EMBL/GenBank/DDBJ whole genome shotgun (WGS) entry which is preliminary data.</text>
</comment>
<dbReference type="SUPFAM" id="SSF57667">
    <property type="entry name" value="beta-beta-alpha zinc fingers"/>
    <property type="match status" value="5"/>
</dbReference>
<evidence type="ECO:0000313" key="16">
    <source>
        <dbReference type="EMBL" id="RMB91098.1"/>
    </source>
</evidence>
<feature type="domain" description="C2H2-type" evidence="15">
    <location>
        <begin position="770"/>
        <end position="797"/>
    </location>
</feature>